<dbReference type="AlphaFoldDB" id="A0A0D5LMP9"/>
<dbReference type="EMBL" id="CP010803">
    <property type="protein sequence ID" value="AJY45052.1"/>
    <property type="molecule type" value="Genomic_DNA"/>
</dbReference>
<dbReference type="Proteomes" id="UP000032611">
    <property type="component" value="Chromosome"/>
</dbReference>
<dbReference type="InterPro" id="IPR010430">
    <property type="entry name" value="DUF1028"/>
</dbReference>
<gene>
    <name evidence="1" type="ORF">TM49_04075</name>
</gene>
<dbReference type="RefSeq" id="WP_045679647.1">
    <property type="nucleotide sequence ID" value="NZ_CP010803.1"/>
</dbReference>
<evidence type="ECO:0000313" key="2">
    <source>
        <dbReference type="Proteomes" id="UP000032611"/>
    </source>
</evidence>
<evidence type="ECO:0000313" key="1">
    <source>
        <dbReference type="EMBL" id="AJY45052.1"/>
    </source>
</evidence>
<proteinExistence type="predicted"/>
<evidence type="ECO:0008006" key="3">
    <source>
        <dbReference type="Google" id="ProtNLM"/>
    </source>
</evidence>
<sequence length="231" mass="25148">MTYTVVARDPDTARLGVVIATRAPVVGARCPVVVPHFGAASVQLIASPPLTQLCARLISQGYSAPKVLEELKSSDPHIQRRQIGIVDVAGNTAAFSGPTTNGFSGHILGEQFVAMGNAVISEEVVNAMAAIMKDRSDLAFADRLMAAIEAGTEAGGQADGQFSGGILVYDRDNFAEIDLRVDRAEGAVAELRKLYDWYRPLIPYYVERATDPYMERDDHWRARQAREGERQ</sequence>
<name>A0A0D5LMP9_MAREN</name>
<accession>A0A0D5LMP9</accession>
<organism evidence="1 2">
    <name type="scientific">Martelella endophytica</name>
    <dbReference type="NCBI Taxonomy" id="1486262"/>
    <lineage>
        <taxon>Bacteria</taxon>
        <taxon>Pseudomonadati</taxon>
        <taxon>Pseudomonadota</taxon>
        <taxon>Alphaproteobacteria</taxon>
        <taxon>Hyphomicrobiales</taxon>
        <taxon>Aurantimonadaceae</taxon>
        <taxon>Martelella</taxon>
    </lineage>
</organism>
<dbReference type="OrthoDB" id="9790012at2"/>
<dbReference type="SUPFAM" id="SSF56235">
    <property type="entry name" value="N-terminal nucleophile aminohydrolases (Ntn hydrolases)"/>
    <property type="match status" value="1"/>
</dbReference>
<dbReference type="KEGG" id="mey:TM49_04075"/>
<keyword evidence="2" id="KW-1185">Reference proteome</keyword>
<dbReference type="PANTHER" id="PTHR39328">
    <property type="entry name" value="BLL2871 PROTEIN"/>
    <property type="match status" value="1"/>
</dbReference>
<dbReference type="STRING" id="1486262.TM49_04075"/>
<dbReference type="Gene3D" id="3.60.20.10">
    <property type="entry name" value="Glutamine Phosphoribosylpyrophosphate, subunit 1, domain 1"/>
    <property type="match status" value="1"/>
</dbReference>
<protein>
    <recommendedName>
        <fullName evidence="3">DUF1028 domain-containing protein</fullName>
    </recommendedName>
</protein>
<dbReference type="PATRIC" id="fig|1486262.3.peg.830"/>
<dbReference type="PANTHER" id="PTHR39328:SF1">
    <property type="entry name" value="BLL2871 PROTEIN"/>
    <property type="match status" value="1"/>
</dbReference>
<dbReference type="Pfam" id="PF06267">
    <property type="entry name" value="DUF1028"/>
    <property type="match status" value="1"/>
</dbReference>
<reference evidence="1 2" key="1">
    <citation type="journal article" date="2015" name="Genome Announc.">
        <title>Complete genome sequence of Martelella endophytica YC6887, which has antifungal activity associated with a halophyte.</title>
        <authorList>
            <person name="Khan A."/>
            <person name="Khan H."/>
            <person name="Chung E.J."/>
            <person name="Hossain M.T."/>
            <person name="Chung Y.R."/>
        </authorList>
    </citation>
    <scope>NUCLEOTIDE SEQUENCE [LARGE SCALE GENOMIC DNA]</scope>
    <source>
        <strain evidence="1">YC6887</strain>
    </source>
</reference>
<dbReference type="InterPro" id="IPR029055">
    <property type="entry name" value="Ntn_hydrolases_N"/>
</dbReference>
<dbReference type="HOGENOM" id="CLU_068244_1_1_5"/>